<reference evidence="8 9" key="1">
    <citation type="submission" date="2020-09" db="EMBL/GenBank/DDBJ databases">
        <title>Bacillus nautilus sp. nov., Chryseoglobus crepusculi sp. nov, and Psychrobacter noctis sp. nov., isolated from deep-sea sponges from the equatorial Atlantic.</title>
        <authorList>
            <person name="Stennett H.L."/>
            <person name="Williams S.E."/>
        </authorList>
    </citation>
    <scope>NUCLEOTIDE SEQUENCE [LARGE SCALE GENOMIC DNA]</scope>
    <source>
        <strain evidence="8 9">28M-24</strain>
    </source>
</reference>
<evidence type="ECO:0000313" key="8">
    <source>
        <dbReference type="EMBL" id="MBD3863510.1"/>
    </source>
</evidence>
<evidence type="ECO:0000256" key="3">
    <source>
        <dbReference type="ARBA" id="ARBA00023237"/>
    </source>
</evidence>
<feature type="domain" description="Outer membrane protein beta-barrel" evidence="7">
    <location>
        <begin position="372"/>
        <end position="787"/>
    </location>
</feature>
<evidence type="ECO:0000313" key="9">
    <source>
        <dbReference type="Proteomes" id="UP000627521"/>
    </source>
</evidence>
<evidence type="ECO:0000259" key="6">
    <source>
        <dbReference type="Pfam" id="PF07715"/>
    </source>
</evidence>
<dbReference type="Pfam" id="PF07715">
    <property type="entry name" value="Plug"/>
    <property type="match status" value="1"/>
</dbReference>
<dbReference type="InterPro" id="IPR037066">
    <property type="entry name" value="Plug_dom_sf"/>
</dbReference>
<dbReference type="InterPro" id="IPR012910">
    <property type="entry name" value="Plug_dom"/>
</dbReference>
<keyword evidence="2" id="KW-0472">Membrane</keyword>
<dbReference type="Gene3D" id="2.60.40.1120">
    <property type="entry name" value="Carboxypeptidase-like, regulatory domain"/>
    <property type="match status" value="1"/>
</dbReference>
<dbReference type="PANTHER" id="PTHR40980">
    <property type="entry name" value="PLUG DOMAIN-CONTAINING PROTEIN"/>
    <property type="match status" value="1"/>
</dbReference>
<dbReference type="InterPro" id="IPR036942">
    <property type="entry name" value="Beta-barrel_TonB_sf"/>
</dbReference>
<dbReference type="PANTHER" id="PTHR40980:SF4">
    <property type="entry name" value="TONB-DEPENDENT RECEPTOR-LIKE BETA-BARREL DOMAIN-CONTAINING PROTEIN"/>
    <property type="match status" value="1"/>
</dbReference>
<dbReference type="Pfam" id="PF13715">
    <property type="entry name" value="CarbopepD_reg_2"/>
    <property type="match status" value="1"/>
</dbReference>
<dbReference type="SUPFAM" id="SSF56935">
    <property type="entry name" value="Porins"/>
    <property type="match status" value="1"/>
</dbReference>
<dbReference type="InterPro" id="IPR008969">
    <property type="entry name" value="CarboxyPept-like_regulatory"/>
</dbReference>
<dbReference type="EMBL" id="JACXXH010000004">
    <property type="protein sequence ID" value="MBD3863510.1"/>
    <property type="molecule type" value="Genomic_DNA"/>
</dbReference>
<protein>
    <submittedName>
        <fullName evidence="8">TonB-dependent receptor</fullName>
    </submittedName>
</protein>
<keyword evidence="9" id="KW-1185">Reference proteome</keyword>
<gene>
    <name evidence="8" type="ORF">IEG06_08600</name>
</gene>
<dbReference type="Gene3D" id="2.170.130.10">
    <property type="entry name" value="TonB-dependent receptor, plug domain"/>
    <property type="match status" value="1"/>
</dbReference>
<evidence type="ECO:0000256" key="5">
    <source>
        <dbReference type="SAM" id="SignalP"/>
    </source>
</evidence>
<accession>A0ABR8LTK9</accession>
<evidence type="ECO:0000256" key="4">
    <source>
        <dbReference type="SAM" id="MobiDB-lite"/>
    </source>
</evidence>
<evidence type="ECO:0000259" key="7">
    <source>
        <dbReference type="Pfam" id="PF14905"/>
    </source>
</evidence>
<feature type="signal peptide" evidence="5">
    <location>
        <begin position="1"/>
        <end position="18"/>
    </location>
</feature>
<dbReference type="Pfam" id="PF14905">
    <property type="entry name" value="OMP_b-brl_3"/>
    <property type="match status" value="1"/>
</dbReference>
<feature type="chain" id="PRO_5046265155" evidence="5">
    <location>
        <begin position="19"/>
        <end position="813"/>
    </location>
</feature>
<feature type="domain" description="TonB-dependent receptor plug" evidence="6">
    <location>
        <begin position="144"/>
        <end position="224"/>
    </location>
</feature>
<keyword evidence="5" id="KW-0732">Signal</keyword>
<sequence>MKKLLTIALLLVAFSIQAQDKTNLPKIGTITGTVLDVTLNQPLPYVNVIVKDTNNKLITGGITNNDGQFEVKQIPEGTNIVTIEYLGFLPQNKTIVISNDNKIIDLGTINLEEAATNLDEVTIVAETSTIQQKVDRKVITIGKDLQTAGATASEIMNNLPSVSVDQQTGSISLRGNQNVRVMVDGKLSNIPAEQLLKQIPSSSIKSIELITNPSAKYNPEGMSGLINIVLHKNTKIGFNGNINIGLSHDIEAKFNSSIDANYRNGKFNVYGSYNNSVTKNFNFGEINRIEQDIQQKFEILNNNKSHLFKVGVDYYLDEKNTISVFTNQNLFDGWVNVNSGINYLANPSLNESQFTRNDNDNDSEQYNFNYKHDINDEGHSIELEVDHNTYNGFGFTRNTFFSSQRPNFIEDTDTDRQSTTINLDYSNPLSETAKLELGLQARLFNTNIFYQSDARETNQLGQYIPTTTTFDYTRDIYSAYATYGKTLDKWSYQLGLRAETVNVNSEAYKKDLASNEQTNIPFTNDYFRLYPSGFLTYTPSEKNAYQFNYSRRVDRPGINQVNPLPEWNTPLISQFGNQALRPQFTNSFETNYTRQLEKGSITAGVFYRIIEDEIQQAILIDRTDTNRLIFTDLNFDNSTAYGIELSSNYRPTKWWSLNASFDLFSQTQKSLAESFDTNQNIVLNTVKIDNVVWNVRAFNNFKVTKDLSFSAFGMYSGKNKNIQFEMNDMLMVNLGMRYSFLQNKASFSLSYNDIFDTMYAQFEGDRPFAQVGRFNWESQQISGRLSYRFGGGNYKAKSRKQRDDDTKSGGGFM</sequence>
<keyword evidence="3" id="KW-0998">Cell outer membrane</keyword>
<evidence type="ECO:0000256" key="2">
    <source>
        <dbReference type="ARBA" id="ARBA00023136"/>
    </source>
</evidence>
<evidence type="ECO:0000256" key="1">
    <source>
        <dbReference type="ARBA" id="ARBA00004442"/>
    </source>
</evidence>
<proteinExistence type="predicted"/>
<dbReference type="Proteomes" id="UP000627521">
    <property type="component" value="Unassembled WGS sequence"/>
</dbReference>
<name>A0ABR8LTK9_9FLAO</name>
<dbReference type="SUPFAM" id="SSF49464">
    <property type="entry name" value="Carboxypeptidase regulatory domain-like"/>
    <property type="match status" value="1"/>
</dbReference>
<comment type="subcellular location">
    <subcellularLocation>
        <location evidence="1">Cell outer membrane</location>
    </subcellularLocation>
</comment>
<keyword evidence="8" id="KW-0675">Receptor</keyword>
<dbReference type="InterPro" id="IPR041700">
    <property type="entry name" value="OMP_b-brl_3"/>
</dbReference>
<dbReference type="RefSeq" id="WP_191100002.1">
    <property type="nucleotide sequence ID" value="NZ_JACXXF010000005.1"/>
</dbReference>
<organism evidence="8 9">
    <name type="scientific">Olleya marilimosa</name>
    <dbReference type="NCBI Taxonomy" id="272164"/>
    <lineage>
        <taxon>Bacteria</taxon>
        <taxon>Pseudomonadati</taxon>
        <taxon>Bacteroidota</taxon>
        <taxon>Flavobacteriia</taxon>
        <taxon>Flavobacteriales</taxon>
        <taxon>Flavobacteriaceae</taxon>
    </lineage>
</organism>
<comment type="caution">
    <text evidence="8">The sequence shown here is derived from an EMBL/GenBank/DDBJ whole genome shotgun (WGS) entry which is preliminary data.</text>
</comment>
<dbReference type="Gene3D" id="2.40.170.20">
    <property type="entry name" value="TonB-dependent receptor, beta-barrel domain"/>
    <property type="match status" value="1"/>
</dbReference>
<feature type="region of interest" description="Disordered" evidence="4">
    <location>
        <begin position="793"/>
        <end position="813"/>
    </location>
</feature>